<organism evidence="12 13">
    <name type="scientific">Komagataella pastoris</name>
    <name type="common">Yeast</name>
    <name type="synonym">Pichia pastoris</name>
    <dbReference type="NCBI Taxonomy" id="4922"/>
    <lineage>
        <taxon>Eukaryota</taxon>
        <taxon>Fungi</taxon>
        <taxon>Dikarya</taxon>
        <taxon>Ascomycota</taxon>
        <taxon>Saccharomycotina</taxon>
        <taxon>Pichiomycetes</taxon>
        <taxon>Pichiales</taxon>
        <taxon>Pichiaceae</taxon>
        <taxon>Komagataella</taxon>
    </lineage>
</organism>
<reference evidence="12 13" key="1">
    <citation type="submission" date="2016-02" db="EMBL/GenBank/DDBJ databases">
        <title>Comparative genomic and transcriptomic foundation for Pichia pastoris.</title>
        <authorList>
            <person name="Love K.R."/>
            <person name="Shah K.A."/>
            <person name="Whittaker C.A."/>
            <person name="Wu J."/>
            <person name="Bartlett M.C."/>
            <person name="Ma D."/>
            <person name="Leeson R.L."/>
            <person name="Priest M."/>
            <person name="Young S.K."/>
            <person name="Love J.C."/>
        </authorList>
    </citation>
    <scope>NUCLEOTIDE SEQUENCE [LARGE SCALE GENOMIC DNA]</scope>
    <source>
        <strain evidence="12 13">ATCC 28485</strain>
    </source>
</reference>
<dbReference type="PANTHER" id="PTHR24067">
    <property type="entry name" value="UBIQUITIN-CONJUGATING ENZYME E2"/>
    <property type="match status" value="1"/>
</dbReference>
<evidence type="ECO:0000256" key="6">
    <source>
        <dbReference type="ARBA" id="ARBA00030012"/>
    </source>
</evidence>
<dbReference type="SUPFAM" id="SSF54495">
    <property type="entry name" value="UBC-like"/>
    <property type="match status" value="1"/>
</dbReference>
<dbReference type="EC" id="2.3.2.23" evidence="1"/>
<accession>A0A1B2JF41</accession>
<keyword evidence="4 10" id="KW-0833">Ubl conjugation pathway</keyword>
<keyword evidence="13" id="KW-1185">Reference proteome</keyword>
<evidence type="ECO:0000313" key="13">
    <source>
        <dbReference type="Proteomes" id="UP000094565"/>
    </source>
</evidence>
<sequence length="204" mass="23129">MIVICTTIDPYIIISETYSSFHKSSIHPLQTLHKSDMSAVNTSTIQGNKFHVPEGHSVTKRLQSELVQLMMSQTPGISAFPESDSNMLNWKGTIEGPKATPYENLRFKISLEFSSNYPYVAPVIKFVSPMWHPNVDMSGNICLDILKEKWSAVYNVQTILLSLQSLLGEPNNSSPLNAQAAQLWDEDMNEYKRLLMLRYEDIDD</sequence>
<keyword evidence="3 10" id="KW-0547">Nucleotide-binding</keyword>
<evidence type="ECO:0000256" key="10">
    <source>
        <dbReference type="RuleBase" id="RU362109"/>
    </source>
</evidence>
<evidence type="ECO:0000256" key="7">
    <source>
        <dbReference type="ARBA" id="ARBA00031729"/>
    </source>
</evidence>
<evidence type="ECO:0000256" key="9">
    <source>
        <dbReference type="PROSITE-ProRule" id="PRU10133"/>
    </source>
</evidence>
<gene>
    <name evidence="12" type="primary">UBC11</name>
    <name evidence="12" type="ORF">ATY40_BA7503835</name>
</gene>
<dbReference type="PROSITE" id="PS50127">
    <property type="entry name" value="UBC_2"/>
    <property type="match status" value="1"/>
</dbReference>
<feature type="domain" description="UBC core" evidence="11">
    <location>
        <begin position="57"/>
        <end position="204"/>
    </location>
</feature>
<evidence type="ECO:0000256" key="1">
    <source>
        <dbReference type="ARBA" id="ARBA00012486"/>
    </source>
</evidence>
<dbReference type="InterPro" id="IPR050113">
    <property type="entry name" value="Ub_conjugating_enzyme"/>
</dbReference>
<dbReference type="EMBL" id="CP014586">
    <property type="protein sequence ID" value="ANZ76657.1"/>
    <property type="molecule type" value="Genomic_DNA"/>
</dbReference>
<dbReference type="InterPro" id="IPR023313">
    <property type="entry name" value="UBQ-conjugating_AS"/>
</dbReference>
<evidence type="ECO:0000256" key="2">
    <source>
        <dbReference type="ARBA" id="ARBA00022679"/>
    </source>
</evidence>
<evidence type="ECO:0000256" key="4">
    <source>
        <dbReference type="ARBA" id="ARBA00022786"/>
    </source>
</evidence>
<dbReference type="PROSITE" id="PS00183">
    <property type="entry name" value="UBC_1"/>
    <property type="match status" value="1"/>
</dbReference>
<dbReference type="Gene3D" id="3.10.110.10">
    <property type="entry name" value="Ubiquitin Conjugating Enzyme"/>
    <property type="match status" value="1"/>
</dbReference>
<dbReference type="SMART" id="SM00212">
    <property type="entry name" value="UBCc"/>
    <property type="match status" value="1"/>
</dbReference>
<protein>
    <recommendedName>
        <fullName evidence="1">E2 ubiquitin-conjugating enzyme</fullName>
        <ecNumber evidence="1">2.3.2.23</ecNumber>
    </recommendedName>
    <alternativeName>
        <fullName evidence="8">E2 ubiquitin-conjugating enzyme 11</fullName>
    </alternativeName>
    <alternativeName>
        <fullName evidence="7">Ubiquitin carrier protein</fullName>
    </alternativeName>
    <alternativeName>
        <fullName evidence="6">Ubiquitin-protein ligase</fullName>
    </alternativeName>
</protein>
<dbReference type="GO" id="GO:0005524">
    <property type="term" value="F:ATP binding"/>
    <property type="evidence" value="ECO:0007669"/>
    <property type="project" value="UniProtKB-UniRule"/>
</dbReference>
<dbReference type="OrthoDB" id="10253686at2759"/>
<dbReference type="AlphaFoldDB" id="A0A1B2JF41"/>
<keyword evidence="5 10" id="KW-0067">ATP-binding</keyword>
<dbReference type="FunFam" id="3.10.110.10:FF:000068">
    <property type="entry name" value="Ubiquitin-conjugating enzyme E2-20 kDa"/>
    <property type="match status" value="1"/>
</dbReference>
<evidence type="ECO:0000256" key="3">
    <source>
        <dbReference type="ARBA" id="ARBA00022741"/>
    </source>
</evidence>
<keyword evidence="2" id="KW-0808">Transferase</keyword>
<evidence type="ECO:0000259" key="11">
    <source>
        <dbReference type="PROSITE" id="PS50127"/>
    </source>
</evidence>
<proteinExistence type="inferred from homology"/>
<evidence type="ECO:0000256" key="8">
    <source>
        <dbReference type="ARBA" id="ARBA00080142"/>
    </source>
</evidence>
<evidence type="ECO:0000256" key="5">
    <source>
        <dbReference type="ARBA" id="ARBA00022840"/>
    </source>
</evidence>
<dbReference type="InterPro" id="IPR000608">
    <property type="entry name" value="UBC"/>
</dbReference>
<evidence type="ECO:0000313" key="12">
    <source>
        <dbReference type="EMBL" id="ANZ76657.1"/>
    </source>
</evidence>
<name>A0A1B2JF41_PICPA</name>
<dbReference type="GO" id="GO:0061631">
    <property type="term" value="F:ubiquitin conjugating enzyme activity"/>
    <property type="evidence" value="ECO:0007669"/>
    <property type="project" value="UniProtKB-EC"/>
</dbReference>
<dbReference type="CDD" id="cd23791">
    <property type="entry name" value="UBCc_UBE2C"/>
    <property type="match status" value="1"/>
</dbReference>
<dbReference type="Pfam" id="PF00179">
    <property type="entry name" value="UQ_con"/>
    <property type="match status" value="1"/>
</dbReference>
<feature type="active site" description="Glycyl thioester intermediate" evidence="9">
    <location>
        <position position="142"/>
    </location>
</feature>
<dbReference type="InterPro" id="IPR016135">
    <property type="entry name" value="UBQ-conjugating_enzyme/RWD"/>
</dbReference>
<comment type="similarity">
    <text evidence="10">Belongs to the ubiquitin-conjugating enzyme family.</text>
</comment>
<dbReference type="Proteomes" id="UP000094565">
    <property type="component" value="Chromosome 3"/>
</dbReference>